<dbReference type="Pfam" id="PF22794">
    <property type="entry name" value="jr-ZPR1"/>
    <property type="match status" value="2"/>
</dbReference>
<feature type="region of interest" description="Disordered" evidence="5">
    <location>
        <begin position="489"/>
        <end position="513"/>
    </location>
</feature>
<feature type="region of interest" description="Disordered" evidence="5">
    <location>
        <begin position="206"/>
        <end position="231"/>
    </location>
</feature>
<keyword evidence="4" id="KW-0862">Zinc</keyword>
<evidence type="ECO:0000259" key="6">
    <source>
        <dbReference type="SMART" id="SM00709"/>
    </source>
</evidence>
<dbReference type="GO" id="GO:0005634">
    <property type="term" value="C:nucleus"/>
    <property type="evidence" value="ECO:0007669"/>
    <property type="project" value="TreeGrafter"/>
</dbReference>
<dbReference type="InterPro" id="IPR042451">
    <property type="entry name" value="ZPR1_A/B_dom"/>
</dbReference>
<dbReference type="AlphaFoldDB" id="A0AAV1HWB8"/>
<dbReference type="FunFam" id="2.20.25.420:FF:000001">
    <property type="entry name" value="Zinc finger protein ZPR1"/>
    <property type="match status" value="1"/>
</dbReference>
<evidence type="ECO:0000256" key="1">
    <source>
        <dbReference type="ARBA" id="ARBA00008354"/>
    </source>
</evidence>
<feature type="region of interest" description="Disordered" evidence="5">
    <location>
        <begin position="441"/>
        <end position="468"/>
    </location>
</feature>
<evidence type="ECO:0000313" key="7">
    <source>
        <dbReference type="EMBL" id="CAK0756800.1"/>
    </source>
</evidence>
<dbReference type="InterPro" id="IPR042452">
    <property type="entry name" value="ZPR1_Znf1/2"/>
</dbReference>
<proteinExistence type="inferred from homology"/>
<dbReference type="PANTHER" id="PTHR10876:SF0">
    <property type="entry name" value="ZINC FINGER PROTEIN ZPR1"/>
    <property type="match status" value="1"/>
</dbReference>
<comment type="caution">
    <text evidence="7">The sequence shown here is derived from an EMBL/GenBank/DDBJ whole genome shotgun (WGS) entry which is preliminary data.</text>
</comment>
<evidence type="ECO:0000256" key="3">
    <source>
        <dbReference type="ARBA" id="ARBA00022771"/>
    </source>
</evidence>
<keyword evidence="3" id="KW-0863">Zinc-finger</keyword>
<comment type="similarity">
    <text evidence="1">Belongs to the ZPR1 family.</text>
</comment>
<feature type="compositionally biased region" description="Basic and acidic residues" evidence="5">
    <location>
        <begin position="444"/>
        <end position="468"/>
    </location>
</feature>
<protein>
    <recommendedName>
        <fullName evidence="6">Zinc finger ZPR1-type domain-containing protein</fullName>
    </recommendedName>
</protein>
<keyword evidence="8" id="KW-1185">Reference proteome</keyword>
<name>A0AAV1HWB8_9CHLO</name>
<feature type="domain" description="Zinc finger ZPR1-type" evidence="6">
    <location>
        <begin position="21"/>
        <end position="181"/>
    </location>
</feature>
<dbReference type="PANTHER" id="PTHR10876">
    <property type="entry name" value="ZINC FINGER PROTEIN ZPR1"/>
    <property type="match status" value="1"/>
</dbReference>
<dbReference type="EMBL" id="CAUYUE010000003">
    <property type="protein sequence ID" value="CAK0756800.1"/>
    <property type="molecule type" value="Genomic_DNA"/>
</dbReference>
<sequence>MAAPEVIQVDEDYEDPMKLESLCMECMNNGETTMMITTIPHFREVVVCSFECPHCGNRNNELQFAGAYGESGVRYTLTLPKGDHEARSRQVVKSDSATVTVPELEFEIPMGTQKGTITTVEGMLREASEALSVLQPQRAQQDPETAAVISQFLVKLEACVDGEDAFTLVLDDPSGNSYIESPGDTHDSRDPLLQLEHYERTPEQAAGIGLLPPEPAGPREAVGGTGKRTPLPEIAEDDVYHGHAPLGAAAAHRGLARLQGSSAEALLQRYTAPEEVIEMPGHCSACGVPCVSRMYQTEIPFFKDVILMSDSCDVCGYKSSEIKGGGAISDRGRLITLQVSEQEDLRRDVIKADSASVLVPELDLEVSTGTLGGLITTVEGLLDTIAQNLKSTRSFHLGDSAEHEQRRTWQSFFAEIERCKELDVPWTLQLRDPLSNSFVSSVLDDPRKDPRMQIEDYKRTEDEDEHFGIDHLKAEDAKEHAAERCSAGIDAAENSRLEKHNTGAEVEVGKTPE</sequence>
<accession>A0AAV1HWB8</accession>
<dbReference type="NCBIfam" id="TIGR00310">
    <property type="entry name" value="ZPR1_znf"/>
    <property type="match status" value="2"/>
</dbReference>
<evidence type="ECO:0000313" key="8">
    <source>
        <dbReference type="Proteomes" id="UP001314263"/>
    </source>
</evidence>
<dbReference type="Gene3D" id="2.20.25.420">
    <property type="entry name" value="ZPR1, zinc finger domain"/>
    <property type="match status" value="2"/>
</dbReference>
<reference evidence="7 8" key="1">
    <citation type="submission" date="2023-10" db="EMBL/GenBank/DDBJ databases">
        <authorList>
            <person name="Maclean D."/>
            <person name="Macfadyen A."/>
        </authorList>
    </citation>
    <scope>NUCLEOTIDE SEQUENCE [LARGE SCALE GENOMIC DNA]</scope>
</reference>
<evidence type="ECO:0000256" key="5">
    <source>
        <dbReference type="SAM" id="MobiDB-lite"/>
    </source>
</evidence>
<dbReference type="FunFam" id="2.60.120.1040:FF:000006">
    <property type="entry name" value="Zinc finger protein zpr1"/>
    <property type="match status" value="1"/>
</dbReference>
<dbReference type="FunFam" id="2.20.25.420:FF:000002">
    <property type="entry name" value="Zinc finger protein ZPR1"/>
    <property type="match status" value="1"/>
</dbReference>
<feature type="compositionally biased region" description="Basic and acidic residues" evidence="5">
    <location>
        <begin position="493"/>
        <end position="513"/>
    </location>
</feature>
<gene>
    <name evidence="7" type="ORF">CVIRNUC_002485</name>
</gene>
<dbReference type="InterPro" id="IPR004457">
    <property type="entry name" value="Znf_ZPR1"/>
</dbReference>
<organism evidence="7 8">
    <name type="scientific">Coccomyxa viridis</name>
    <dbReference type="NCBI Taxonomy" id="1274662"/>
    <lineage>
        <taxon>Eukaryota</taxon>
        <taxon>Viridiplantae</taxon>
        <taxon>Chlorophyta</taxon>
        <taxon>core chlorophytes</taxon>
        <taxon>Trebouxiophyceae</taxon>
        <taxon>Trebouxiophyceae incertae sedis</taxon>
        <taxon>Coccomyxaceae</taxon>
        <taxon>Coccomyxa</taxon>
    </lineage>
</organism>
<dbReference type="GO" id="GO:0008270">
    <property type="term" value="F:zinc ion binding"/>
    <property type="evidence" value="ECO:0007669"/>
    <property type="project" value="UniProtKB-KW"/>
</dbReference>
<dbReference type="Pfam" id="PF03367">
    <property type="entry name" value="Zn_ribbon_ZPR1"/>
    <property type="match status" value="2"/>
</dbReference>
<dbReference type="InterPro" id="IPR056180">
    <property type="entry name" value="ZPR1_jr_dom"/>
</dbReference>
<evidence type="ECO:0000256" key="4">
    <source>
        <dbReference type="ARBA" id="ARBA00022833"/>
    </source>
</evidence>
<feature type="domain" description="Zinc finger ZPR1-type" evidence="6">
    <location>
        <begin position="281"/>
        <end position="441"/>
    </location>
</feature>
<dbReference type="Gene3D" id="2.60.120.1040">
    <property type="entry name" value="ZPR1, A/B domain"/>
    <property type="match status" value="2"/>
</dbReference>
<dbReference type="SMART" id="SM00709">
    <property type="entry name" value="Zpr1"/>
    <property type="match status" value="2"/>
</dbReference>
<dbReference type="Proteomes" id="UP001314263">
    <property type="component" value="Unassembled WGS sequence"/>
</dbReference>
<evidence type="ECO:0000256" key="2">
    <source>
        <dbReference type="ARBA" id="ARBA00022723"/>
    </source>
</evidence>
<dbReference type="InterPro" id="IPR040141">
    <property type="entry name" value="ZPR1"/>
</dbReference>
<keyword evidence="2" id="KW-0479">Metal-binding</keyword>